<dbReference type="InterPro" id="IPR039561">
    <property type="entry name" value="Peptidase_M15C"/>
</dbReference>
<dbReference type="InterPro" id="IPR009045">
    <property type="entry name" value="Zn_M74/Hedgehog-like"/>
</dbReference>
<dbReference type="Proteomes" id="UP000273982">
    <property type="component" value="Chromosome"/>
</dbReference>
<dbReference type="SUPFAM" id="SSF55166">
    <property type="entry name" value="Hedgehog/DD-peptidase"/>
    <property type="match status" value="1"/>
</dbReference>
<name>A0A3G8M9P2_9HYPH</name>
<sequence>MASQGGKNEKIAPILDDAAFRNRQNANDVIASKSLERAQREKPDSTFFASRALKIGLLLAGVEMLFFSVAARGQAISPDALTHAYPDQIAGRDDAGIIFRDGTRQNLSDGRTDKSFDEKLKNASLLDQLSLPYPKGALTKPPGPQDDPGRFRNATFFDKMYGDCDKGETQKHLTDIPWFTGKVRVTKINGVAERLRAVATEIDRLPQDIKRHAYPSAGAFNCRVVKDTGKRSMHAYGAAIDLNTGFSDYWLWGKGGYRNRIPYAIVEIFERHGFIWGGKWGHFDTMHFEYRPEFFDTPPGSEEKKQHGD</sequence>
<dbReference type="AlphaFoldDB" id="A0A3G8M9P2"/>
<protein>
    <submittedName>
        <fullName evidence="2">M15 family peptidase</fullName>
    </submittedName>
</protein>
<reference evidence="2 3" key="1">
    <citation type="submission" date="2018-11" db="EMBL/GenBank/DDBJ databases">
        <title>Genome squencing of methanotrophic bacteria isolated from alkaline groundwater in Korea.</title>
        <authorList>
            <person name="Nguyen L.N."/>
        </authorList>
    </citation>
    <scope>NUCLEOTIDE SEQUENCE [LARGE SCALE GENOMIC DNA]</scope>
    <source>
        <strain evidence="2 3">GW6</strain>
    </source>
</reference>
<evidence type="ECO:0000259" key="1">
    <source>
        <dbReference type="Pfam" id="PF13539"/>
    </source>
</evidence>
<dbReference type="Pfam" id="PF13539">
    <property type="entry name" value="Peptidase_M15_4"/>
    <property type="match status" value="1"/>
</dbReference>
<dbReference type="GO" id="GO:0008233">
    <property type="term" value="F:peptidase activity"/>
    <property type="evidence" value="ECO:0007669"/>
    <property type="project" value="InterPro"/>
</dbReference>
<proteinExistence type="predicted"/>
<evidence type="ECO:0000313" key="2">
    <source>
        <dbReference type="EMBL" id="AZG77932.1"/>
    </source>
</evidence>
<evidence type="ECO:0000313" key="3">
    <source>
        <dbReference type="Proteomes" id="UP000273982"/>
    </source>
</evidence>
<dbReference type="KEGG" id="mros:EHO51_14990"/>
<accession>A0A3G8M9P2</accession>
<gene>
    <name evidence="2" type="ORF">EHO51_14990</name>
</gene>
<dbReference type="EMBL" id="CP034086">
    <property type="protein sequence ID" value="AZG77932.1"/>
    <property type="molecule type" value="Genomic_DNA"/>
</dbReference>
<organism evidence="2 3">
    <name type="scientific">Methylocystis rosea</name>
    <dbReference type="NCBI Taxonomy" id="173366"/>
    <lineage>
        <taxon>Bacteria</taxon>
        <taxon>Pseudomonadati</taxon>
        <taxon>Pseudomonadota</taxon>
        <taxon>Alphaproteobacteria</taxon>
        <taxon>Hyphomicrobiales</taxon>
        <taxon>Methylocystaceae</taxon>
        <taxon>Methylocystis</taxon>
    </lineage>
</organism>
<feature type="domain" description="Peptidase M15C" evidence="1">
    <location>
        <begin position="228"/>
        <end position="290"/>
    </location>
</feature>
<dbReference type="Gene3D" id="3.30.1380.10">
    <property type="match status" value="1"/>
</dbReference>